<gene>
    <name evidence="1" type="ORF">LM1A4_032</name>
</gene>
<name>D4N4K5_9CAUD</name>
<protein>
    <submittedName>
        <fullName evidence="1">Uncharacterized protein</fullName>
    </submittedName>
</protein>
<dbReference type="Proteomes" id="UP000001704">
    <property type="component" value="Segment"/>
</dbReference>
<evidence type="ECO:0000313" key="1">
    <source>
        <dbReference type="EMBL" id="ADD71755.1"/>
    </source>
</evidence>
<sequence length="69" mass="8139">MTTKKIHAIELEDKKGNVFARFNNFAEYDEYLGDLALDLNDEDCDVDLNFETWYCYFIDGEIKSFIEAQ</sequence>
<dbReference type="EMBL" id="GQ451696">
    <property type="protein sequence ID" value="ADD71755.1"/>
    <property type="molecule type" value="Genomic_DNA"/>
</dbReference>
<keyword evidence="2" id="KW-1185">Reference proteome</keyword>
<proteinExistence type="predicted"/>
<accession>D4N4K5</accession>
<evidence type="ECO:0000313" key="2">
    <source>
        <dbReference type="Proteomes" id="UP000001704"/>
    </source>
</evidence>
<dbReference type="GeneID" id="26041817"/>
<organism evidence="1 2">
    <name type="scientific">Leuconostoc phage 1-A4</name>
    <dbReference type="NCBI Taxonomy" id="745088"/>
    <lineage>
        <taxon>Viruses</taxon>
        <taxon>Duplodnaviria</taxon>
        <taxon>Heunggongvirae</taxon>
        <taxon>Uroviricota</taxon>
        <taxon>Caudoviricetes</taxon>
        <taxon>Mccleskeyvirinae</taxon>
        <taxon>Unaquatrovirus</taxon>
        <taxon>Unaquatrovirus uv1A4</taxon>
    </lineage>
</organism>
<dbReference type="KEGG" id="vg:26041817"/>
<dbReference type="RefSeq" id="YP_009168362.1">
    <property type="nucleotide sequence ID" value="NC_027987.1"/>
</dbReference>
<reference evidence="1 2" key="1">
    <citation type="journal article" date="2010" name="Appl. Environ. Microbiol.">
        <title>Sequence analysis of Leuconostoc mesenteroides bacteriophage Phi1-A4 isolated from an industrial vegetable fermentation.</title>
        <authorList>
            <person name="Lu Z."/>
            <person name="Altermann E."/>
            <person name="Breidt F."/>
            <person name="Kozyavkin S."/>
        </authorList>
    </citation>
    <scope>NUCLEOTIDE SEQUENCE [LARGE SCALE GENOMIC DNA]</scope>
</reference>